<dbReference type="Gene3D" id="3.90.176.10">
    <property type="entry name" value="Toxin ADP-ribosyltransferase, Chain A, domain 1"/>
    <property type="match status" value="1"/>
</dbReference>
<dbReference type="EMBL" id="JAINVZ010000013">
    <property type="protein sequence ID" value="MBY8886965.1"/>
    <property type="molecule type" value="Genomic_DNA"/>
</dbReference>
<evidence type="ECO:0000313" key="2">
    <source>
        <dbReference type="EMBL" id="MBY8886965.1"/>
    </source>
</evidence>
<feature type="region of interest" description="Disordered" evidence="1">
    <location>
        <begin position="828"/>
        <end position="847"/>
    </location>
</feature>
<accession>A0ABS7QX76</accession>
<feature type="region of interest" description="Disordered" evidence="1">
    <location>
        <begin position="548"/>
        <end position="578"/>
    </location>
</feature>
<comment type="caution">
    <text evidence="2">The sequence shown here is derived from an EMBL/GenBank/DDBJ whole genome shotgun (WGS) entry which is preliminary data.</text>
</comment>
<feature type="region of interest" description="Disordered" evidence="1">
    <location>
        <begin position="458"/>
        <end position="483"/>
    </location>
</feature>
<sequence length="847" mass="88480">MTDRTGRPRHHVEVLIERHEALIVLRGQSGAALGPTDLADLTRALSLHDGVTTVFADSHAVGSSDFWSRLAEVLDELKSAGAVGVRLAVTGAGDERPGRPATARWVADAWKLPVEAPDGAAFVVPGGSLYVVGPAGGPGAWHRFLPGTRAATVGGARCPAPAWQAAVEGVPPRTAGGCTVHHIPAGLVLRPEASHAVRSDDIYHAVPVDPERPTIVVLPGTSPVPVPDLLSLLRAAPQLAAFPIRLAPGGPHDVLPLAQGVADALDTEIEVSTGLPLIIGIAATGRDAARSVLIRADGSPGWVPFVDAVACQPSTVGEPLPEPRLVRWTPPLRGAAATGDGMLGTVGGYRVEVTRSGLRVSDARTALRADAFRQVSDRGPVIEVGVPGVPLAETVWTALSRVLGDIDPEVREQVMVHVHGTPVDRGAGLRRLADRFGLPRLWDRSAVGAPYLPPDVGSLPLSRGPARPMTRPEPPGGADVTWAEHRSPVPRTELTGALRPAWAVDVNLEGAWDHLSGGRPAAPPRPALEEVPRPACGPDLEEAWNHLSRQRARTEPRPEAEPLGAPGGPVIGRTPERAPAVPEAARAAAARVPRLGYRSTYTDRSALRVLVGPAGSAHTDNIDQAVSRLGLLGEAGREAAAADLTALGLYLDADSEEAALSHAHLARALRAGDDSLYPYAACLVSSLRLVPAYRGIVLRGAGPGPAVVDTLEVGGLLQDPAPVSGIVLGPGKPTALPRGPRYAVWSVTGRRLRRAFPGADDEVLFAPDTPFRVLEVRRAGVSPVVLLRELPPHGAVSIARSAQEGPVELDEADHAAQLRLDESLKSLATSGDADWPERCAGPVGQGP</sequence>
<protein>
    <submittedName>
        <fullName evidence="2">Uncharacterized protein</fullName>
    </submittedName>
</protein>
<evidence type="ECO:0000313" key="3">
    <source>
        <dbReference type="Proteomes" id="UP001198565"/>
    </source>
</evidence>
<dbReference type="Proteomes" id="UP001198565">
    <property type="component" value="Unassembled WGS sequence"/>
</dbReference>
<proteinExistence type="predicted"/>
<gene>
    <name evidence="2" type="ORF">K7472_19185</name>
</gene>
<evidence type="ECO:0000256" key="1">
    <source>
        <dbReference type="SAM" id="MobiDB-lite"/>
    </source>
</evidence>
<reference evidence="2 3" key="1">
    <citation type="submission" date="2021-08" db="EMBL/GenBank/DDBJ databases">
        <title>Streptomyces sp. PTM05 isolated from lichen.</title>
        <authorList>
            <person name="Somphong A."/>
            <person name="Phongsopitanun W."/>
            <person name="Tanasupawat S."/>
        </authorList>
    </citation>
    <scope>NUCLEOTIDE SEQUENCE [LARGE SCALE GENOMIC DNA]</scope>
    <source>
        <strain evidence="2 3">Ptm05</strain>
    </source>
</reference>
<organism evidence="2 3">
    <name type="scientific">Streptantibioticus parmotrematis</name>
    <dbReference type="NCBI Taxonomy" id="2873249"/>
    <lineage>
        <taxon>Bacteria</taxon>
        <taxon>Bacillati</taxon>
        <taxon>Actinomycetota</taxon>
        <taxon>Actinomycetes</taxon>
        <taxon>Kitasatosporales</taxon>
        <taxon>Streptomycetaceae</taxon>
        <taxon>Streptantibioticus</taxon>
    </lineage>
</organism>
<keyword evidence="3" id="KW-1185">Reference proteome</keyword>
<dbReference type="RefSeq" id="WP_222979716.1">
    <property type="nucleotide sequence ID" value="NZ_JAINVZ010000013.1"/>
</dbReference>
<name>A0ABS7QX76_9ACTN</name>